<proteinExistence type="predicted"/>
<reference evidence="2" key="1">
    <citation type="submission" date="2015-12" db="EMBL/GenBank/DDBJ databases">
        <title>Gene expression during late stages of embryo sac development: a critical building block for successful pollen-pistil interactions.</title>
        <authorList>
            <person name="Liu Y."/>
            <person name="Joly V."/>
            <person name="Sabar M."/>
            <person name="Matton D.P."/>
        </authorList>
    </citation>
    <scope>NUCLEOTIDE SEQUENCE</scope>
</reference>
<evidence type="ECO:0000313" key="2">
    <source>
        <dbReference type="EMBL" id="JAP34097.1"/>
    </source>
</evidence>
<name>A0A0V0INL6_SOLCH</name>
<dbReference type="EMBL" id="GEDG01004330">
    <property type="protein sequence ID" value="JAP34097.1"/>
    <property type="molecule type" value="Transcribed_RNA"/>
</dbReference>
<feature type="coiled-coil region" evidence="1">
    <location>
        <begin position="57"/>
        <end position="105"/>
    </location>
</feature>
<keyword evidence="1" id="KW-0175">Coiled coil</keyword>
<accession>A0A0V0INL6</accession>
<evidence type="ECO:0000256" key="1">
    <source>
        <dbReference type="SAM" id="Coils"/>
    </source>
</evidence>
<protein>
    <submittedName>
        <fullName evidence="2">Putative ovule protein</fullName>
    </submittedName>
</protein>
<sequence>MHVIMTVKNGKHGIAYGYSLNRVFDHFSVPLGRGVAGTIKQTFSMATLIECECVDGKVKAKSQVSELLEKKEELKRETEDFTTLLGDKEAEITRLKALLQQAKSEGPSTSTDAKEEIDRLTDENARLTAPNASLNQISYQAAPSGSC</sequence>
<organism evidence="2">
    <name type="scientific">Solanum chacoense</name>
    <name type="common">Chaco potato</name>
    <dbReference type="NCBI Taxonomy" id="4108"/>
    <lineage>
        <taxon>Eukaryota</taxon>
        <taxon>Viridiplantae</taxon>
        <taxon>Streptophyta</taxon>
        <taxon>Embryophyta</taxon>
        <taxon>Tracheophyta</taxon>
        <taxon>Spermatophyta</taxon>
        <taxon>Magnoliopsida</taxon>
        <taxon>eudicotyledons</taxon>
        <taxon>Gunneridae</taxon>
        <taxon>Pentapetalae</taxon>
        <taxon>asterids</taxon>
        <taxon>lamiids</taxon>
        <taxon>Solanales</taxon>
        <taxon>Solanaceae</taxon>
        <taxon>Solanoideae</taxon>
        <taxon>Solaneae</taxon>
        <taxon>Solanum</taxon>
    </lineage>
</organism>
<dbReference type="AlphaFoldDB" id="A0A0V0INL6"/>